<dbReference type="RefSeq" id="WP_068687718.1">
    <property type="nucleotide sequence ID" value="NZ_CP063196.1"/>
</dbReference>
<gene>
    <name evidence="1" type="ORF">NI17_000620</name>
</gene>
<evidence type="ECO:0000313" key="2">
    <source>
        <dbReference type="Proteomes" id="UP000265719"/>
    </source>
</evidence>
<name>A0A399G4N9_9ACTN</name>
<reference evidence="1" key="1">
    <citation type="submission" date="2020-10" db="EMBL/GenBank/DDBJ databases">
        <title>De novo genome project of the cellulose decomposer Thermobifida halotolerans type strain.</title>
        <authorList>
            <person name="Nagy I."/>
            <person name="Horvath B."/>
            <person name="Kukolya J."/>
            <person name="Nagy I."/>
            <person name="Orsini M."/>
        </authorList>
    </citation>
    <scope>NUCLEOTIDE SEQUENCE</scope>
    <source>
        <strain evidence="1">DSM 44931</strain>
    </source>
</reference>
<evidence type="ECO:0000313" key="1">
    <source>
        <dbReference type="EMBL" id="UOE19806.1"/>
    </source>
</evidence>
<dbReference type="Proteomes" id="UP000265719">
    <property type="component" value="Chromosome"/>
</dbReference>
<organism evidence="1 2">
    <name type="scientific">Thermobifida halotolerans</name>
    <dbReference type="NCBI Taxonomy" id="483545"/>
    <lineage>
        <taxon>Bacteria</taxon>
        <taxon>Bacillati</taxon>
        <taxon>Actinomycetota</taxon>
        <taxon>Actinomycetes</taxon>
        <taxon>Streptosporangiales</taxon>
        <taxon>Nocardiopsidaceae</taxon>
        <taxon>Thermobifida</taxon>
    </lineage>
</organism>
<proteinExistence type="predicted"/>
<dbReference type="OrthoDB" id="3436837at2"/>
<sequence>MLRDKEALEEFKELKKRLNVEFAALDQRLTEVSQRIGEHAARIEGDLDDFRYPRIKRCVDDLCATVDHLDEAPLRVYAALARVAKDVLLDDWGTDFWAVPGKVGYTPSGEIPRWAAEEEQGDLFADDELPEPADSGTEEDADREETAAELLDRIDRCALHLRALFASFAEVWTAVRSAAEIGDDSALTFELAKLGRLPEELRSAFEAWTDDVDRLYEVSPETLGHIRAVVRPTPGQLEIF</sequence>
<dbReference type="AlphaFoldDB" id="A0A399G4N9"/>
<protein>
    <submittedName>
        <fullName evidence="1">Uncharacterized protein</fullName>
    </submittedName>
</protein>
<dbReference type="EMBL" id="CP063196">
    <property type="protein sequence ID" value="UOE19806.1"/>
    <property type="molecule type" value="Genomic_DNA"/>
</dbReference>
<dbReference type="KEGG" id="thao:NI17_000620"/>
<keyword evidence="2" id="KW-1185">Reference proteome</keyword>
<accession>A0A399G4N9</accession>